<name>A0A2N3L3D2_9PROT</name>
<organism evidence="2 3">
    <name type="scientific">Thalassospira lohafexi</name>
    <dbReference type="NCBI Taxonomy" id="744227"/>
    <lineage>
        <taxon>Bacteria</taxon>
        <taxon>Pseudomonadati</taxon>
        <taxon>Pseudomonadota</taxon>
        <taxon>Alphaproteobacteria</taxon>
        <taxon>Rhodospirillales</taxon>
        <taxon>Thalassospiraceae</taxon>
        <taxon>Thalassospira</taxon>
    </lineage>
</organism>
<proteinExistence type="predicted"/>
<dbReference type="RefSeq" id="WP_022734237.1">
    <property type="nucleotide sequence ID" value="NZ_NXGX01000006.1"/>
</dbReference>
<dbReference type="AlphaFoldDB" id="A0A2N3L3D2"/>
<sequence length="45" mass="5267">MQGSDYDTKLVEDHQHGWENWTKFMLWSVLSIAVLLLLMAAFLID</sequence>
<keyword evidence="3" id="KW-1185">Reference proteome</keyword>
<accession>A0A2N3L3D2</accession>
<dbReference type="SUPFAM" id="SSF81469">
    <property type="entry name" value="Bacterial aa3 type cytochrome c oxidase subunit IV"/>
    <property type="match status" value="1"/>
</dbReference>
<dbReference type="GeneID" id="98671579"/>
<reference evidence="2 3" key="1">
    <citation type="submission" date="2017-09" db="EMBL/GenBank/DDBJ databases">
        <title>Biodiversity and function of Thalassospira species in the particle-attached aromatic-hydrocarbon-degrading consortia from the surface seawater of the China South Sea.</title>
        <authorList>
            <person name="Dong C."/>
            <person name="Lai Q."/>
            <person name="Shao Z."/>
        </authorList>
    </citation>
    <scope>NUCLEOTIDE SEQUENCE [LARGE SCALE GENOMIC DNA]</scope>
    <source>
        <strain evidence="2 3">139Z-12</strain>
    </source>
</reference>
<gene>
    <name evidence="2" type="ORF">COO92_15305</name>
</gene>
<keyword evidence="1" id="KW-1133">Transmembrane helix</keyword>
<evidence type="ECO:0000313" key="2">
    <source>
        <dbReference type="EMBL" id="PKR57322.1"/>
    </source>
</evidence>
<dbReference type="InterPro" id="IPR036596">
    <property type="entry name" value="Cyt-C_aa3_sf"/>
</dbReference>
<dbReference type="Proteomes" id="UP000233332">
    <property type="component" value="Unassembled WGS sequence"/>
</dbReference>
<protein>
    <submittedName>
        <fullName evidence="2">Aa3-type cytochrome c oxidase subunit IV</fullName>
    </submittedName>
</protein>
<evidence type="ECO:0000313" key="3">
    <source>
        <dbReference type="Proteomes" id="UP000233332"/>
    </source>
</evidence>
<comment type="caution">
    <text evidence="2">The sequence shown here is derived from an EMBL/GenBank/DDBJ whole genome shotgun (WGS) entry which is preliminary data.</text>
</comment>
<evidence type="ECO:0000256" key="1">
    <source>
        <dbReference type="SAM" id="Phobius"/>
    </source>
</evidence>
<keyword evidence="1" id="KW-0812">Transmembrane</keyword>
<feature type="transmembrane region" description="Helical" evidence="1">
    <location>
        <begin position="24"/>
        <end position="44"/>
    </location>
</feature>
<dbReference type="EMBL" id="NXGX01000006">
    <property type="protein sequence ID" value="PKR57322.1"/>
    <property type="molecule type" value="Genomic_DNA"/>
</dbReference>
<keyword evidence="1" id="KW-0472">Membrane</keyword>